<evidence type="ECO:0000313" key="2">
    <source>
        <dbReference type="EMBL" id="KAK1299608.1"/>
    </source>
</evidence>
<evidence type="ECO:0000313" key="3">
    <source>
        <dbReference type="Proteomes" id="UP001180020"/>
    </source>
</evidence>
<organism evidence="2 3">
    <name type="scientific">Acorus calamus</name>
    <name type="common">Sweet flag</name>
    <dbReference type="NCBI Taxonomy" id="4465"/>
    <lineage>
        <taxon>Eukaryota</taxon>
        <taxon>Viridiplantae</taxon>
        <taxon>Streptophyta</taxon>
        <taxon>Embryophyta</taxon>
        <taxon>Tracheophyta</taxon>
        <taxon>Spermatophyta</taxon>
        <taxon>Magnoliopsida</taxon>
        <taxon>Liliopsida</taxon>
        <taxon>Acoraceae</taxon>
        <taxon>Acorus</taxon>
    </lineage>
</organism>
<dbReference type="AlphaFoldDB" id="A0AAV9DE78"/>
<dbReference type="EMBL" id="JAUJYO010000013">
    <property type="protein sequence ID" value="KAK1299608.1"/>
    <property type="molecule type" value="Genomic_DNA"/>
</dbReference>
<protein>
    <submittedName>
        <fullName evidence="2">Uncharacterized protein</fullName>
    </submittedName>
</protein>
<keyword evidence="3" id="KW-1185">Reference proteome</keyword>
<evidence type="ECO:0000256" key="1">
    <source>
        <dbReference type="SAM" id="MobiDB-lite"/>
    </source>
</evidence>
<gene>
    <name evidence="2" type="ORF">QJS10_CPB13g01127</name>
</gene>
<reference evidence="2" key="1">
    <citation type="journal article" date="2023" name="Nat. Commun.">
        <title>Diploid and tetraploid genomes of Acorus and the evolution of monocots.</title>
        <authorList>
            <person name="Ma L."/>
            <person name="Liu K.W."/>
            <person name="Li Z."/>
            <person name="Hsiao Y.Y."/>
            <person name="Qi Y."/>
            <person name="Fu T."/>
            <person name="Tang G.D."/>
            <person name="Zhang D."/>
            <person name="Sun W.H."/>
            <person name="Liu D.K."/>
            <person name="Li Y."/>
            <person name="Chen G.Z."/>
            <person name="Liu X.D."/>
            <person name="Liao X.Y."/>
            <person name="Jiang Y.T."/>
            <person name="Yu X."/>
            <person name="Hao Y."/>
            <person name="Huang J."/>
            <person name="Zhao X.W."/>
            <person name="Ke S."/>
            <person name="Chen Y.Y."/>
            <person name="Wu W.L."/>
            <person name="Hsu J.L."/>
            <person name="Lin Y.F."/>
            <person name="Huang M.D."/>
            <person name="Li C.Y."/>
            <person name="Huang L."/>
            <person name="Wang Z.W."/>
            <person name="Zhao X."/>
            <person name="Zhong W.Y."/>
            <person name="Peng D.H."/>
            <person name="Ahmad S."/>
            <person name="Lan S."/>
            <person name="Zhang J.S."/>
            <person name="Tsai W.C."/>
            <person name="Van de Peer Y."/>
            <person name="Liu Z.J."/>
        </authorList>
    </citation>
    <scope>NUCLEOTIDE SEQUENCE</scope>
    <source>
        <strain evidence="2">CP</strain>
    </source>
</reference>
<comment type="caution">
    <text evidence="2">The sequence shown here is derived from an EMBL/GenBank/DDBJ whole genome shotgun (WGS) entry which is preliminary data.</text>
</comment>
<sequence length="232" mass="25577">MIDIPESVVMTWSKFDRFLFPSDNLDHERREDHASLKNVDDVFAAPPSPPANEPDPLAPIIFEAEQEKKIEKKSAEPITVGYDKGYHKDFRDCKDGVPEPGPERVIQVLRPPLLESDADHDKEDLPNPTSPSQQKEMPGQPKVANVAGVKNEPVEIPVEAEACPPTADATETVVHMNEDLVTLASGVNDQDDIEDDSIVLIHRASLTWGGENCRGRRRGRIEGDGKIGDSGM</sequence>
<proteinExistence type="predicted"/>
<feature type="region of interest" description="Disordered" evidence="1">
    <location>
        <begin position="115"/>
        <end position="144"/>
    </location>
</feature>
<reference evidence="2" key="2">
    <citation type="submission" date="2023-06" db="EMBL/GenBank/DDBJ databases">
        <authorList>
            <person name="Ma L."/>
            <person name="Liu K.-W."/>
            <person name="Li Z."/>
            <person name="Hsiao Y.-Y."/>
            <person name="Qi Y."/>
            <person name="Fu T."/>
            <person name="Tang G."/>
            <person name="Zhang D."/>
            <person name="Sun W.-H."/>
            <person name="Liu D.-K."/>
            <person name="Li Y."/>
            <person name="Chen G.-Z."/>
            <person name="Liu X.-D."/>
            <person name="Liao X.-Y."/>
            <person name="Jiang Y.-T."/>
            <person name="Yu X."/>
            <person name="Hao Y."/>
            <person name="Huang J."/>
            <person name="Zhao X.-W."/>
            <person name="Ke S."/>
            <person name="Chen Y.-Y."/>
            <person name="Wu W.-L."/>
            <person name="Hsu J.-L."/>
            <person name="Lin Y.-F."/>
            <person name="Huang M.-D."/>
            <person name="Li C.-Y."/>
            <person name="Huang L."/>
            <person name="Wang Z.-W."/>
            <person name="Zhao X."/>
            <person name="Zhong W.-Y."/>
            <person name="Peng D.-H."/>
            <person name="Ahmad S."/>
            <person name="Lan S."/>
            <person name="Zhang J.-S."/>
            <person name="Tsai W.-C."/>
            <person name="Van De Peer Y."/>
            <person name="Liu Z.-J."/>
        </authorList>
    </citation>
    <scope>NUCLEOTIDE SEQUENCE</scope>
    <source>
        <strain evidence="2">CP</strain>
        <tissue evidence="2">Leaves</tissue>
    </source>
</reference>
<name>A0AAV9DE78_ACOCL</name>
<accession>A0AAV9DE78</accession>
<dbReference type="Proteomes" id="UP001180020">
    <property type="component" value="Unassembled WGS sequence"/>
</dbReference>